<keyword evidence="8" id="KW-1185">Reference proteome</keyword>
<dbReference type="InterPro" id="IPR014284">
    <property type="entry name" value="RNA_pol_sigma-70_dom"/>
</dbReference>
<evidence type="ECO:0000256" key="5">
    <source>
        <dbReference type="ARBA" id="ARBA00023163"/>
    </source>
</evidence>
<reference evidence="7 8" key="1">
    <citation type="submission" date="2019-07" db="EMBL/GenBank/DDBJ databases">
        <title>The draft genome sequence of Aquimarina algiphila M91.</title>
        <authorList>
            <person name="Meng X."/>
        </authorList>
    </citation>
    <scope>NUCLEOTIDE SEQUENCE [LARGE SCALE GENOMIC DNA]</scope>
    <source>
        <strain evidence="7 8">M91</strain>
    </source>
</reference>
<accession>A0A554VNC7</accession>
<dbReference type="PANTHER" id="PTHR43133:SF8">
    <property type="entry name" value="RNA POLYMERASE SIGMA FACTOR HI_1459-RELATED"/>
    <property type="match status" value="1"/>
</dbReference>
<dbReference type="GO" id="GO:0003677">
    <property type="term" value="F:DNA binding"/>
    <property type="evidence" value="ECO:0007669"/>
    <property type="project" value="UniProtKB-KW"/>
</dbReference>
<keyword evidence="3" id="KW-0731">Sigma factor</keyword>
<dbReference type="SUPFAM" id="SSF88659">
    <property type="entry name" value="Sigma3 and sigma4 domains of RNA polymerase sigma factors"/>
    <property type="match status" value="1"/>
</dbReference>
<dbReference type="GO" id="GO:0016987">
    <property type="term" value="F:sigma factor activity"/>
    <property type="evidence" value="ECO:0007669"/>
    <property type="project" value="UniProtKB-KW"/>
</dbReference>
<gene>
    <name evidence="7" type="ORF">FOF46_07545</name>
</gene>
<dbReference type="OrthoDB" id="1099849at2"/>
<dbReference type="GO" id="GO:0006352">
    <property type="term" value="P:DNA-templated transcription initiation"/>
    <property type="evidence" value="ECO:0007669"/>
    <property type="project" value="InterPro"/>
</dbReference>
<keyword evidence="4" id="KW-0238">DNA-binding</keyword>
<dbReference type="Proteomes" id="UP000318833">
    <property type="component" value="Unassembled WGS sequence"/>
</dbReference>
<dbReference type="SUPFAM" id="SSF88946">
    <property type="entry name" value="Sigma2 domain of RNA polymerase sigma factors"/>
    <property type="match status" value="1"/>
</dbReference>
<evidence type="ECO:0000256" key="3">
    <source>
        <dbReference type="ARBA" id="ARBA00023082"/>
    </source>
</evidence>
<evidence type="ECO:0000313" key="7">
    <source>
        <dbReference type="EMBL" id="TSE09860.1"/>
    </source>
</evidence>
<proteinExistence type="inferred from homology"/>
<name>A0A554VNC7_9FLAO</name>
<evidence type="ECO:0000256" key="4">
    <source>
        <dbReference type="ARBA" id="ARBA00023125"/>
    </source>
</evidence>
<keyword evidence="2" id="KW-0805">Transcription regulation</keyword>
<comment type="similarity">
    <text evidence="1">Belongs to the sigma-70 factor family. ECF subfamily.</text>
</comment>
<evidence type="ECO:0000313" key="8">
    <source>
        <dbReference type="Proteomes" id="UP000318833"/>
    </source>
</evidence>
<dbReference type="InterPro" id="IPR007627">
    <property type="entry name" value="RNA_pol_sigma70_r2"/>
</dbReference>
<dbReference type="InterPro" id="IPR013325">
    <property type="entry name" value="RNA_pol_sigma_r2"/>
</dbReference>
<dbReference type="PANTHER" id="PTHR43133">
    <property type="entry name" value="RNA POLYMERASE ECF-TYPE SIGMA FACTO"/>
    <property type="match status" value="1"/>
</dbReference>
<organism evidence="7 8">
    <name type="scientific">Aquimarina algiphila</name>
    <dbReference type="NCBI Taxonomy" id="2047982"/>
    <lineage>
        <taxon>Bacteria</taxon>
        <taxon>Pseudomonadati</taxon>
        <taxon>Bacteroidota</taxon>
        <taxon>Flavobacteriia</taxon>
        <taxon>Flavobacteriales</taxon>
        <taxon>Flavobacteriaceae</taxon>
        <taxon>Aquimarina</taxon>
    </lineage>
</organism>
<feature type="domain" description="RNA polymerase sigma-70 region 2" evidence="6">
    <location>
        <begin position="24"/>
        <end position="93"/>
    </location>
</feature>
<dbReference type="RefSeq" id="WP_143916033.1">
    <property type="nucleotide sequence ID" value="NZ_CANMIK010000028.1"/>
</dbReference>
<evidence type="ECO:0000259" key="6">
    <source>
        <dbReference type="Pfam" id="PF04542"/>
    </source>
</evidence>
<keyword evidence="5" id="KW-0804">Transcription</keyword>
<dbReference type="AlphaFoldDB" id="A0A554VNC7"/>
<comment type="caution">
    <text evidence="7">The sequence shown here is derived from an EMBL/GenBank/DDBJ whole genome shotgun (WGS) entry which is preliminary data.</text>
</comment>
<dbReference type="NCBIfam" id="TIGR02937">
    <property type="entry name" value="sigma70-ECF"/>
    <property type="match status" value="1"/>
</dbReference>
<dbReference type="InterPro" id="IPR013324">
    <property type="entry name" value="RNA_pol_sigma_r3/r4-like"/>
</dbReference>
<dbReference type="InterPro" id="IPR039425">
    <property type="entry name" value="RNA_pol_sigma-70-like"/>
</dbReference>
<evidence type="ECO:0000256" key="2">
    <source>
        <dbReference type="ARBA" id="ARBA00023015"/>
    </source>
</evidence>
<protein>
    <submittedName>
        <fullName evidence="7">Sigma-70 family RNA polymerase sigma factor</fullName>
    </submittedName>
</protein>
<dbReference type="Gene3D" id="1.10.1740.10">
    <property type="match status" value="1"/>
</dbReference>
<dbReference type="Pfam" id="PF04542">
    <property type="entry name" value="Sigma70_r2"/>
    <property type="match status" value="1"/>
</dbReference>
<dbReference type="EMBL" id="VLNR01000011">
    <property type="protein sequence ID" value="TSE09860.1"/>
    <property type="molecule type" value="Genomic_DNA"/>
</dbReference>
<sequence>MSNSNQDSIIEGIVVGDERIIKKFYEKHLPQVKSYILKNSGSEADAEDVFQDAMVFVYEKLENNSLQLTSSLGTFVYSVCRNLWRNKLKGNKKTVHNESILSISKANDLDIIDQINDNERRYVFQKCFLKLGTGCQELLSLFFEGVSMKDIAKQNGYSEAYTRKKKFGCKNKLVAMVKEDPIFEEIKINTK</sequence>
<evidence type="ECO:0000256" key="1">
    <source>
        <dbReference type="ARBA" id="ARBA00010641"/>
    </source>
</evidence>